<accession>A0A5J4NJA5</accession>
<keyword evidence="3 6" id="KW-0547">Nucleotide-binding</keyword>
<comment type="subunit">
    <text evidence="1">G proteins are composed of 3 units; alpha, beta and gamma. The alpha chain contains the guanine nucleotide binding site.</text>
</comment>
<keyword evidence="5" id="KW-0807">Transducer</keyword>
<name>A0A5J4NJA5_9TREM</name>
<feature type="non-terminal residue" evidence="8">
    <location>
        <position position="323"/>
    </location>
</feature>
<feature type="binding site" evidence="7">
    <location>
        <position position="160"/>
    </location>
    <ligand>
        <name>Mg(2+)</name>
        <dbReference type="ChEBI" id="CHEBI:18420"/>
    </ligand>
</feature>
<dbReference type="CDD" id="cd00066">
    <property type="entry name" value="G-alpha"/>
    <property type="match status" value="1"/>
</dbReference>
<feature type="binding site" evidence="6">
    <location>
        <position position="305"/>
    </location>
    <ligand>
        <name>GTP</name>
        <dbReference type="ChEBI" id="CHEBI:37565"/>
    </ligand>
</feature>
<protein>
    <submittedName>
        <fullName evidence="8">Guanine nucleotide-binding protein G(I) subunit alpha</fullName>
    </submittedName>
</protein>
<dbReference type="GO" id="GO:0031683">
    <property type="term" value="F:G-protein beta/gamma-subunit complex binding"/>
    <property type="evidence" value="ECO:0007669"/>
    <property type="project" value="InterPro"/>
</dbReference>
<keyword evidence="7" id="KW-0460">Magnesium</keyword>
<dbReference type="Gene3D" id="3.40.50.300">
    <property type="entry name" value="P-loop containing nucleotide triphosphate hydrolases"/>
    <property type="match status" value="1"/>
</dbReference>
<dbReference type="SMART" id="SM00275">
    <property type="entry name" value="G_alpha"/>
    <property type="match status" value="1"/>
</dbReference>
<proteinExistence type="predicted"/>
<reference evidence="8 9" key="1">
    <citation type="journal article" date="2019" name="Gigascience">
        <title>Whole-genome sequence of the oriental lung fluke Paragonimus westermani.</title>
        <authorList>
            <person name="Oey H."/>
            <person name="Zakrzewski M."/>
            <person name="Narain K."/>
            <person name="Devi K.R."/>
            <person name="Agatsuma T."/>
            <person name="Nawaratna S."/>
            <person name="Gobert G.N."/>
            <person name="Jones M.K."/>
            <person name="Ragan M.A."/>
            <person name="McManus D.P."/>
            <person name="Krause L."/>
        </authorList>
    </citation>
    <scope>NUCLEOTIDE SEQUENCE [LARGE SCALE GENOMIC DNA]</scope>
    <source>
        <strain evidence="8 9">IND2009</strain>
    </source>
</reference>
<dbReference type="GO" id="GO:0003924">
    <property type="term" value="F:GTPase activity"/>
    <property type="evidence" value="ECO:0007669"/>
    <property type="project" value="InterPro"/>
</dbReference>
<evidence type="ECO:0000256" key="2">
    <source>
        <dbReference type="ARBA" id="ARBA00022723"/>
    </source>
</evidence>
<dbReference type="GO" id="GO:0005737">
    <property type="term" value="C:cytoplasm"/>
    <property type="evidence" value="ECO:0007669"/>
    <property type="project" value="TreeGrafter"/>
</dbReference>
<evidence type="ECO:0000256" key="3">
    <source>
        <dbReference type="ARBA" id="ARBA00022741"/>
    </source>
</evidence>
<dbReference type="Proteomes" id="UP000324629">
    <property type="component" value="Unassembled WGS sequence"/>
</dbReference>
<keyword evidence="9" id="KW-1185">Reference proteome</keyword>
<evidence type="ECO:0000256" key="4">
    <source>
        <dbReference type="ARBA" id="ARBA00023134"/>
    </source>
</evidence>
<feature type="binding site" evidence="6">
    <location>
        <begin position="179"/>
        <end position="183"/>
    </location>
    <ligand>
        <name>GTP</name>
        <dbReference type="ChEBI" id="CHEBI:37565"/>
    </ligand>
</feature>
<dbReference type="GO" id="GO:0005834">
    <property type="term" value="C:heterotrimeric G-protein complex"/>
    <property type="evidence" value="ECO:0007669"/>
    <property type="project" value="InterPro"/>
</dbReference>
<evidence type="ECO:0000313" key="8">
    <source>
        <dbReference type="EMBL" id="KAA3675398.1"/>
    </source>
</evidence>
<organism evidence="8 9">
    <name type="scientific">Paragonimus westermani</name>
    <dbReference type="NCBI Taxonomy" id="34504"/>
    <lineage>
        <taxon>Eukaryota</taxon>
        <taxon>Metazoa</taxon>
        <taxon>Spiralia</taxon>
        <taxon>Lophotrochozoa</taxon>
        <taxon>Platyhelminthes</taxon>
        <taxon>Trematoda</taxon>
        <taxon>Digenea</taxon>
        <taxon>Plagiorchiida</taxon>
        <taxon>Troglotremata</taxon>
        <taxon>Troglotrematidae</taxon>
        <taxon>Paragonimus</taxon>
    </lineage>
</organism>
<feature type="binding site" evidence="6">
    <location>
        <begin position="248"/>
        <end position="251"/>
    </location>
    <ligand>
        <name>GTP</name>
        <dbReference type="ChEBI" id="CHEBI:37565"/>
    </ligand>
</feature>
<dbReference type="FunFam" id="3.40.50.300:FF:000041">
    <property type="entry name" value="Guanine nucleotide-binding protein G(I) subunit alpha"/>
    <property type="match status" value="1"/>
</dbReference>
<dbReference type="PRINTS" id="PR01241">
    <property type="entry name" value="GPROTEINAFNG"/>
</dbReference>
<dbReference type="GO" id="GO:0001664">
    <property type="term" value="F:G protein-coupled receptor binding"/>
    <property type="evidence" value="ECO:0007669"/>
    <property type="project" value="InterPro"/>
</dbReference>
<keyword evidence="4 6" id="KW-0342">GTP-binding</keyword>
<keyword evidence="2 7" id="KW-0479">Metal-binding</keyword>
<dbReference type="InterPro" id="IPR001019">
    <property type="entry name" value="Gprotein_alpha_su"/>
</dbReference>
<dbReference type="SUPFAM" id="SSF52540">
    <property type="entry name" value="P-loop containing nucleoside triphosphate hydrolases"/>
    <property type="match status" value="1"/>
</dbReference>
<evidence type="ECO:0000256" key="5">
    <source>
        <dbReference type="ARBA" id="ARBA00023224"/>
    </source>
</evidence>
<gene>
    <name evidence="8" type="ORF">DEA37_0008629</name>
</gene>
<dbReference type="InterPro" id="IPR011025">
    <property type="entry name" value="GproteinA_insert"/>
</dbReference>
<sequence>MKIIHHAGFSQEERMQYKPIVYSNTTQSMMAIIRAMGHLYIDFSSPKREKWIGRGIPKKNITPLAQGLTVAADLSPTMVEEDARLLFDSVEQTESGHMSEEVYEALKRLWQDDGVQECFRRSREYQLNDSAAYFFNALDRISATNYIPTADDVLRTRVKTTGIVEMRFVYRCLHFSLVDVGGQRSERKKWIHCFEGVTAVIFVSALSEYDMGLAEEQSINRMAESMKLFDSICNNSWFRDTSMLLFLNKRDLFKEKIGHSPLSICFPEYRGANTYEEAGFYIQHKFEALNRHEATKEIYTHFTCATDTSNMQFVFESVTDVII</sequence>
<dbReference type="Gene3D" id="1.10.400.10">
    <property type="entry name" value="GI Alpha 1, domain 2-like"/>
    <property type="match status" value="1"/>
</dbReference>
<dbReference type="PANTHER" id="PTHR10218">
    <property type="entry name" value="GTP-BINDING PROTEIN ALPHA SUBUNIT"/>
    <property type="match status" value="1"/>
</dbReference>
<evidence type="ECO:0000256" key="1">
    <source>
        <dbReference type="ARBA" id="ARBA00011356"/>
    </source>
</evidence>
<dbReference type="AlphaFoldDB" id="A0A5J4NJA5"/>
<dbReference type="Pfam" id="PF00503">
    <property type="entry name" value="G-alpha"/>
    <property type="match status" value="1"/>
</dbReference>
<feature type="binding site" evidence="6">
    <location>
        <begin position="154"/>
        <end position="160"/>
    </location>
    <ligand>
        <name>GTP</name>
        <dbReference type="ChEBI" id="CHEBI:37565"/>
    </ligand>
</feature>
<evidence type="ECO:0000313" key="9">
    <source>
        <dbReference type="Proteomes" id="UP000324629"/>
    </source>
</evidence>
<dbReference type="GO" id="GO:0007188">
    <property type="term" value="P:adenylate cyclase-modulating G protein-coupled receptor signaling pathway"/>
    <property type="evidence" value="ECO:0007669"/>
    <property type="project" value="TreeGrafter"/>
</dbReference>
<dbReference type="InterPro" id="IPR027417">
    <property type="entry name" value="P-loop_NTPase"/>
</dbReference>
<feature type="binding site" evidence="6">
    <location>
        <begin position="129"/>
        <end position="130"/>
    </location>
    <ligand>
        <name>GTP</name>
        <dbReference type="ChEBI" id="CHEBI:37565"/>
    </ligand>
</feature>
<dbReference type="EMBL" id="QNGE01002547">
    <property type="protein sequence ID" value="KAA3675398.1"/>
    <property type="molecule type" value="Genomic_DNA"/>
</dbReference>
<dbReference type="InterPro" id="IPR002975">
    <property type="entry name" value="Fungi_Gprotein_alpha"/>
</dbReference>
<dbReference type="GO" id="GO:0005525">
    <property type="term" value="F:GTP binding"/>
    <property type="evidence" value="ECO:0007669"/>
    <property type="project" value="UniProtKB-KW"/>
</dbReference>
<evidence type="ECO:0000256" key="6">
    <source>
        <dbReference type="PIRSR" id="PIRSR601019-1"/>
    </source>
</evidence>
<dbReference type="PRINTS" id="PR00318">
    <property type="entry name" value="GPROTEINA"/>
</dbReference>
<dbReference type="PANTHER" id="PTHR10218:SF302">
    <property type="entry name" value="GUANINE NUCLEOTIDE-BINDING PROTEIN ALPHA-5 SUBUNIT"/>
    <property type="match status" value="1"/>
</dbReference>
<evidence type="ECO:0000256" key="7">
    <source>
        <dbReference type="PIRSR" id="PIRSR601019-2"/>
    </source>
</evidence>
<comment type="caution">
    <text evidence="8">The sequence shown here is derived from an EMBL/GenBank/DDBJ whole genome shotgun (WGS) entry which is preliminary data.</text>
</comment>
<dbReference type="GO" id="GO:0046872">
    <property type="term" value="F:metal ion binding"/>
    <property type="evidence" value="ECO:0007669"/>
    <property type="project" value="UniProtKB-KW"/>
</dbReference>
<dbReference type="SUPFAM" id="SSF47895">
    <property type="entry name" value="Transducin (alpha subunit), insertion domain"/>
    <property type="match status" value="1"/>
</dbReference>
<dbReference type="PROSITE" id="PS51882">
    <property type="entry name" value="G_ALPHA"/>
    <property type="match status" value="1"/>
</dbReference>